<evidence type="ECO:0000256" key="7">
    <source>
        <dbReference type="ARBA" id="ARBA00023239"/>
    </source>
</evidence>
<dbReference type="PANTHER" id="PTHR43406:SF1">
    <property type="entry name" value="TRYPTOPHAN SYNTHASE ALPHA CHAIN, CHLOROPLASTIC"/>
    <property type="match status" value="1"/>
</dbReference>
<dbReference type="GO" id="GO:0005829">
    <property type="term" value="C:cytosol"/>
    <property type="evidence" value="ECO:0007669"/>
    <property type="project" value="TreeGrafter"/>
</dbReference>
<evidence type="ECO:0000256" key="6">
    <source>
        <dbReference type="ARBA" id="ARBA00023141"/>
    </source>
</evidence>
<accession>A0A382QCQ2</accession>
<feature type="non-terminal residue" evidence="9">
    <location>
        <position position="1"/>
    </location>
</feature>
<dbReference type="InterPro" id="IPR002028">
    <property type="entry name" value="Trp_synthase_suA"/>
</dbReference>
<name>A0A382QCQ2_9ZZZZ</name>
<sequence length="160" mass="18246">VAGDNTKKRSLEILKSISDHADILEIGFPHNAPTADGPQIQNSSYRALKNGIKLRDVFQIVKSYKKNKNAKPSILMGYYQMVYRYGEKKFVKKCKQVGVDGLIIVDLPWPENKKFAKLCKKNSITFVQLLSPTTSKERMKKIIRDSHDMNYYISMLSTTG</sequence>
<protein>
    <recommendedName>
        <fullName evidence="3">tryptophan synthase</fullName>
        <ecNumber evidence="3">4.2.1.20</ecNumber>
    </recommendedName>
</protein>
<dbReference type="InterPro" id="IPR013785">
    <property type="entry name" value="Aldolase_TIM"/>
</dbReference>
<dbReference type="SUPFAM" id="SSF51366">
    <property type="entry name" value="Ribulose-phoshate binding barrel"/>
    <property type="match status" value="1"/>
</dbReference>
<evidence type="ECO:0000256" key="3">
    <source>
        <dbReference type="ARBA" id="ARBA00012043"/>
    </source>
</evidence>
<keyword evidence="4" id="KW-0028">Amino-acid biosynthesis</keyword>
<dbReference type="Gene3D" id="3.20.20.70">
    <property type="entry name" value="Aldolase class I"/>
    <property type="match status" value="1"/>
</dbReference>
<dbReference type="PANTHER" id="PTHR43406">
    <property type="entry name" value="TRYPTOPHAN SYNTHASE, ALPHA CHAIN"/>
    <property type="match status" value="1"/>
</dbReference>
<organism evidence="9">
    <name type="scientific">marine metagenome</name>
    <dbReference type="NCBI Taxonomy" id="408172"/>
    <lineage>
        <taxon>unclassified sequences</taxon>
        <taxon>metagenomes</taxon>
        <taxon>ecological metagenomes</taxon>
    </lineage>
</organism>
<gene>
    <name evidence="9" type="ORF">METZ01_LOCUS334875</name>
</gene>
<comment type="pathway">
    <text evidence="1">Amino-acid biosynthesis; L-tryptophan biosynthesis; L-tryptophan from chorismate: step 5/5.</text>
</comment>
<dbReference type="NCBIfam" id="TIGR00262">
    <property type="entry name" value="trpA"/>
    <property type="match status" value="1"/>
</dbReference>
<dbReference type="UniPathway" id="UPA00035">
    <property type="reaction ID" value="UER00044"/>
</dbReference>
<evidence type="ECO:0000256" key="4">
    <source>
        <dbReference type="ARBA" id="ARBA00022605"/>
    </source>
</evidence>
<dbReference type="Pfam" id="PF00290">
    <property type="entry name" value="Trp_syntA"/>
    <property type="match status" value="1"/>
</dbReference>
<comment type="subunit">
    <text evidence="2">Tetramer of two alpha and two beta chains.</text>
</comment>
<keyword evidence="6" id="KW-0057">Aromatic amino acid biosynthesis</keyword>
<feature type="non-terminal residue" evidence="9">
    <location>
        <position position="160"/>
    </location>
</feature>
<evidence type="ECO:0000256" key="5">
    <source>
        <dbReference type="ARBA" id="ARBA00022822"/>
    </source>
</evidence>
<keyword evidence="5" id="KW-0822">Tryptophan biosynthesis</keyword>
<keyword evidence="7" id="KW-0456">Lyase</keyword>
<evidence type="ECO:0000313" key="9">
    <source>
        <dbReference type="EMBL" id="SVC82021.1"/>
    </source>
</evidence>
<evidence type="ECO:0000256" key="8">
    <source>
        <dbReference type="ARBA" id="ARBA00049047"/>
    </source>
</evidence>
<proteinExistence type="predicted"/>
<evidence type="ECO:0000256" key="1">
    <source>
        <dbReference type="ARBA" id="ARBA00004733"/>
    </source>
</evidence>
<dbReference type="InterPro" id="IPR011060">
    <property type="entry name" value="RibuloseP-bd_barrel"/>
</dbReference>
<comment type="catalytic activity">
    <reaction evidence="8">
        <text>(1S,2R)-1-C-(indol-3-yl)glycerol 3-phosphate + L-serine = D-glyceraldehyde 3-phosphate + L-tryptophan + H2O</text>
        <dbReference type="Rhea" id="RHEA:10532"/>
        <dbReference type="ChEBI" id="CHEBI:15377"/>
        <dbReference type="ChEBI" id="CHEBI:33384"/>
        <dbReference type="ChEBI" id="CHEBI:57912"/>
        <dbReference type="ChEBI" id="CHEBI:58866"/>
        <dbReference type="ChEBI" id="CHEBI:59776"/>
        <dbReference type="EC" id="4.2.1.20"/>
    </reaction>
</comment>
<dbReference type="EMBL" id="UINC01112819">
    <property type="protein sequence ID" value="SVC82021.1"/>
    <property type="molecule type" value="Genomic_DNA"/>
</dbReference>
<dbReference type="GO" id="GO:0004834">
    <property type="term" value="F:tryptophan synthase activity"/>
    <property type="evidence" value="ECO:0007669"/>
    <property type="project" value="UniProtKB-EC"/>
</dbReference>
<reference evidence="9" key="1">
    <citation type="submission" date="2018-05" db="EMBL/GenBank/DDBJ databases">
        <authorList>
            <person name="Lanie J.A."/>
            <person name="Ng W.-L."/>
            <person name="Kazmierczak K.M."/>
            <person name="Andrzejewski T.M."/>
            <person name="Davidsen T.M."/>
            <person name="Wayne K.J."/>
            <person name="Tettelin H."/>
            <person name="Glass J.I."/>
            <person name="Rusch D."/>
            <person name="Podicherti R."/>
            <person name="Tsui H.-C.T."/>
            <person name="Winkler M.E."/>
        </authorList>
    </citation>
    <scope>NUCLEOTIDE SEQUENCE</scope>
</reference>
<dbReference type="AlphaFoldDB" id="A0A382QCQ2"/>
<evidence type="ECO:0000256" key="2">
    <source>
        <dbReference type="ARBA" id="ARBA00011270"/>
    </source>
</evidence>
<dbReference type="CDD" id="cd04724">
    <property type="entry name" value="Tryptophan_synthase_alpha"/>
    <property type="match status" value="1"/>
</dbReference>
<dbReference type="EC" id="4.2.1.20" evidence="3"/>